<evidence type="ECO:0000256" key="3">
    <source>
        <dbReference type="ARBA" id="ARBA00048741"/>
    </source>
</evidence>
<evidence type="ECO:0000256" key="2">
    <source>
        <dbReference type="ARBA" id="ARBA00012737"/>
    </source>
</evidence>
<feature type="domain" description="Asparagine synthetase" evidence="4">
    <location>
        <begin position="247"/>
        <end position="308"/>
    </location>
</feature>
<evidence type="ECO:0000256" key="1">
    <source>
        <dbReference type="ARBA" id="ARBA00005187"/>
    </source>
</evidence>
<dbReference type="GO" id="GO:0004066">
    <property type="term" value="F:asparagine synthase (glutamine-hydrolyzing) activity"/>
    <property type="evidence" value="ECO:0007669"/>
    <property type="project" value="UniProtKB-EC"/>
</dbReference>
<dbReference type="RefSeq" id="WP_129926422.1">
    <property type="nucleotide sequence ID" value="NZ_SEOO01000013.1"/>
</dbReference>
<dbReference type="Gene3D" id="3.40.50.620">
    <property type="entry name" value="HUPs"/>
    <property type="match status" value="1"/>
</dbReference>
<sequence>MHHFLIVHAKNVDARNRLLDRLKMGVDHLVPYVPARKKILSLSDNAFFASTESHDFLGLGEKSVVRDGNLAAFDGYCALKNHNQKSVDYIYDLFRQHRAFTVNDHIDGELCAASYDFNTGTLSILSDFTGLRPIYFIEDDNYFAASNRQMFLNPLLTPTAKLEIDFSQIADLLGKGNKFTDRSFLKGVRLLRPGFAGVFTPGKGFETRRSGEPIFTARGEPSRADYIRSVSELVNNFDTLSRMPGLQDQPIRISLTGGEDSRLVLAAALESSVADRIETFTYGFADNPDIAAAEMVAQKAGVPHVKNIHTPPTSVSERPLDKIWDDLRRHAFRFEGAPGAWDGGAATATQVRLDLVGYFDSYFKRVRPSNALIDVVSRDVARAFMKEPQQDFDPMGILQPSAIAADEAFCDNWLETVLDEGAELNDIPELFYFDFRLPWWGGAMAANVGSLCRIAPLASKFASRTGLKQSLVDRRERKFIFEAMLTLRPDLLELPYLNKKWPDHFQARSARVKLPGTELRLPTPKHPSAPSWHITLAKRGGSHIRDYIRSHDFSGLEEMVDIDRLMLFLEDASRVNNTPIVRTIVNLCEILVLAAGDQVRSPDKIANSRINAPDLITNIPNFSDTPMTIPVEVRTPGLQARNFDIAFPKEKLRNVRIDPASKPSNLVLHSMMLRRQDGTVATLELAKLQTNGELAMVARPDGGVDLRASGQDPHIYLPKGTDLSDIAGCIFKLSLPPSGGNLEIFFDYGNGFTREGMVGIAY</sequence>
<evidence type="ECO:0000313" key="6">
    <source>
        <dbReference type="Proteomes" id="UP000291572"/>
    </source>
</evidence>
<reference evidence="5 6" key="1">
    <citation type="submission" date="2019-02" db="EMBL/GenBank/DDBJ databases">
        <authorList>
            <person name="Feng G."/>
        </authorList>
    </citation>
    <scope>NUCLEOTIDE SEQUENCE [LARGE SCALE GENOMIC DNA]</scope>
    <source>
        <strain evidence="5 6">CCTCC AB 2011146</strain>
    </source>
</reference>
<dbReference type="InterPro" id="IPR029055">
    <property type="entry name" value="Ntn_hydrolases_N"/>
</dbReference>
<dbReference type="GO" id="GO:0006529">
    <property type="term" value="P:asparagine biosynthetic process"/>
    <property type="evidence" value="ECO:0007669"/>
    <property type="project" value="InterPro"/>
</dbReference>
<dbReference type="InterPro" id="IPR014729">
    <property type="entry name" value="Rossmann-like_a/b/a_fold"/>
</dbReference>
<protein>
    <recommendedName>
        <fullName evidence="2">asparagine synthase (glutamine-hydrolyzing)</fullName>
        <ecNumber evidence="2">6.3.5.4</ecNumber>
    </recommendedName>
</protein>
<dbReference type="SUPFAM" id="SSF52402">
    <property type="entry name" value="Adenine nucleotide alpha hydrolases-like"/>
    <property type="match status" value="1"/>
</dbReference>
<comment type="catalytic activity">
    <reaction evidence="3">
        <text>L-aspartate + L-glutamine + ATP + H2O = L-asparagine + L-glutamate + AMP + diphosphate + H(+)</text>
        <dbReference type="Rhea" id="RHEA:12228"/>
        <dbReference type="ChEBI" id="CHEBI:15377"/>
        <dbReference type="ChEBI" id="CHEBI:15378"/>
        <dbReference type="ChEBI" id="CHEBI:29985"/>
        <dbReference type="ChEBI" id="CHEBI:29991"/>
        <dbReference type="ChEBI" id="CHEBI:30616"/>
        <dbReference type="ChEBI" id="CHEBI:33019"/>
        <dbReference type="ChEBI" id="CHEBI:58048"/>
        <dbReference type="ChEBI" id="CHEBI:58359"/>
        <dbReference type="ChEBI" id="CHEBI:456215"/>
        <dbReference type="EC" id="6.3.5.4"/>
    </reaction>
</comment>
<evidence type="ECO:0000313" key="5">
    <source>
        <dbReference type="EMBL" id="RYM11272.1"/>
    </source>
</evidence>
<dbReference type="Proteomes" id="UP000291572">
    <property type="component" value="Unassembled WGS sequence"/>
</dbReference>
<dbReference type="OrthoDB" id="118340at2"/>
<dbReference type="Gene3D" id="3.60.20.10">
    <property type="entry name" value="Glutamine Phosphoribosylpyrophosphate, subunit 1, domain 1"/>
    <property type="match status" value="1"/>
</dbReference>
<dbReference type="SUPFAM" id="SSF56235">
    <property type="entry name" value="N-terminal nucleophile aminohydrolases (Ntn hydrolases)"/>
    <property type="match status" value="1"/>
</dbReference>
<accession>A0A8G1ZI92</accession>
<gene>
    <name evidence="5" type="ORF">EWH12_09585</name>
</gene>
<name>A0A8G1ZI92_9SPHN</name>
<comment type="caution">
    <text evidence="5">The sequence shown here is derived from an EMBL/GenBank/DDBJ whole genome shotgun (WGS) entry which is preliminary data.</text>
</comment>
<dbReference type="EC" id="6.3.5.4" evidence="2"/>
<dbReference type="Pfam" id="PF00733">
    <property type="entry name" value="Asn_synthase"/>
    <property type="match status" value="1"/>
</dbReference>
<dbReference type="AlphaFoldDB" id="A0A8G1ZI92"/>
<evidence type="ECO:0000259" key="4">
    <source>
        <dbReference type="Pfam" id="PF00733"/>
    </source>
</evidence>
<dbReference type="PANTHER" id="PTHR43284">
    <property type="entry name" value="ASPARAGINE SYNTHETASE (GLUTAMINE-HYDROLYZING)"/>
    <property type="match status" value="1"/>
</dbReference>
<dbReference type="InterPro" id="IPR051786">
    <property type="entry name" value="ASN_synthetase/amidase"/>
</dbReference>
<dbReference type="EMBL" id="SEOO01000013">
    <property type="protein sequence ID" value="RYM11272.1"/>
    <property type="molecule type" value="Genomic_DNA"/>
</dbReference>
<proteinExistence type="predicted"/>
<comment type="pathway">
    <text evidence="1">Amino-acid biosynthesis; L-asparagine biosynthesis; L-asparagine from L-aspartate (L-Gln route): step 1/1.</text>
</comment>
<dbReference type="InterPro" id="IPR001962">
    <property type="entry name" value="Asn_synthase"/>
</dbReference>
<organism evidence="5 6">
    <name type="scientific">Sphingobium cupriresistens</name>
    <dbReference type="NCBI Taxonomy" id="1132417"/>
    <lineage>
        <taxon>Bacteria</taxon>
        <taxon>Pseudomonadati</taxon>
        <taxon>Pseudomonadota</taxon>
        <taxon>Alphaproteobacteria</taxon>
        <taxon>Sphingomonadales</taxon>
        <taxon>Sphingomonadaceae</taxon>
        <taxon>Sphingobium</taxon>
    </lineage>
</organism>
<dbReference type="PANTHER" id="PTHR43284:SF1">
    <property type="entry name" value="ASPARAGINE SYNTHETASE"/>
    <property type="match status" value="1"/>
</dbReference>